<evidence type="ECO:0000313" key="10">
    <source>
        <dbReference type="Proteomes" id="UP000033121"/>
    </source>
</evidence>
<reference evidence="9 10" key="1">
    <citation type="submission" date="2015-04" db="EMBL/GenBank/DDBJ databases">
        <title>Whole genome shotgun sequence of Flavihumibacter petaseus NBRC 106054.</title>
        <authorList>
            <person name="Miyazawa S."/>
            <person name="Hosoyama A."/>
            <person name="Hashimoto M."/>
            <person name="Noguchi M."/>
            <person name="Tsuchikane K."/>
            <person name="Ohji S."/>
            <person name="Yamazoe A."/>
            <person name="Ichikawa N."/>
            <person name="Kimura A."/>
            <person name="Fujita N."/>
        </authorList>
    </citation>
    <scope>NUCLEOTIDE SEQUENCE [LARGE SCALE GENOMIC DNA]</scope>
    <source>
        <strain evidence="9 10">NBRC 106054</strain>
    </source>
</reference>
<keyword evidence="5" id="KW-0378">Hydrolase</keyword>
<dbReference type="InterPro" id="IPR029058">
    <property type="entry name" value="AB_hydrolase_fold"/>
</dbReference>
<dbReference type="InterPro" id="IPR002410">
    <property type="entry name" value="Peptidase_S33"/>
</dbReference>
<dbReference type="Proteomes" id="UP000033121">
    <property type="component" value="Unassembled WGS sequence"/>
</dbReference>
<dbReference type="GO" id="GO:0006508">
    <property type="term" value="P:proteolysis"/>
    <property type="evidence" value="ECO:0007669"/>
    <property type="project" value="InterPro"/>
</dbReference>
<dbReference type="PANTHER" id="PTHR43722">
    <property type="entry name" value="PROLINE IMINOPEPTIDASE"/>
    <property type="match status" value="1"/>
</dbReference>
<evidence type="ECO:0000259" key="8">
    <source>
        <dbReference type="Pfam" id="PF12146"/>
    </source>
</evidence>
<keyword evidence="4" id="KW-0963">Cytoplasm</keyword>
<dbReference type="RefSeq" id="WP_052955714.1">
    <property type="nucleotide sequence ID" value="NZ_BBWV01000002.1"/>
</dbReference>
<evidence type="ECO:0000256" key="5">
    <source>
        <dbReference type="ARBA" id="ARBA00022801"/>
    </source>
</evidence>
<dbReference type="PRINTS" id="PR00793">
    <property type="entry name" value="PROAMNOPTASE"/>
</dbReference>
<dbReference type="GO" id="GO:0005737">
    <property type="term" value="C:cytoplasm"/>
    <property type="evidence" value="ECO:0007669"/>
    <property type="project" value="InterPro"/>
</dbReference>
<evidence type="ECO:0000313" key="9">
    <source>
        <dbReference type="EMBL" id="GAO43138.1"/>
    </source>
</evidence>
<dbReference type="EMBL" id="BBWV01000002">
    <property type="protein sequence ID" value="GAO43138.1"/>
    <property type="molecule type" value="Genomic_DNA"/>
</dbReference>
<dbReference type="InterPro" id="IPR022742">
    <property type="entry name" value="Hydrolase_4"/>
</dbReference>
<proteinExistence type="predicted"/>
<dbReference type="InterPro" id="IPR005944">
    <property type="entry name" value="Pro_iminopeptidase"/>
</dbReference>
<dbReference type="EC" id="3.4.11.5" evidence="2"/>
<dbReference type="OrthoDB" id="9796770at2"/>
<dbReference type="Gene3D" id="3.40.50.1820">
    <property type="entry name" value="alpha/beta hydrolase"/>
    <property type="match status" value="1"/>
</dbReference>
<dbReference type="GO" id="GO:0004177">
    <property type="term" value="F:aminopeptidase activity"/>
    <property type="evidence" value="ECO:0007669"/>
    <property type="project" value="UniProtKB-EC"/>
</dbReference>
<evidence type="ECO:0000256" key="7">
    <source>
        <dbReference type="SAM" id="SignalP"/>
    </source>
</evidence>
<keyword evidence="10" id="KW-1185">Reference proteome</keyword>
<sequence>MSIRSLVFFVFLAAAVLTPAISWSQQATSENMISEENFIAINGIEQWVTIKGDRSKPVILFLHGGPGSVMSPYADHIYKDLEKEFVLVQWDQRGAGRTYGKTAPDELTSSFLQANPLTIDQMAADGITLAQFLCQYLGKQKIILFGTSWGSALGVTMVTRQPDLFYAWVGHSQIVNPSSDSLLYEKVLTLATRSHDTASLNKLREIEKPPYSRARTVGQLWRIVKKYERENSAPAPKGWFTEMPGFDNAKDSRDRENGDDYSFVNFVGDQQLKVSAMRRSINFAENNLEFKVPVYLIQGEADLLTPAASTRQYFDKLKAPHKEYVLLPNTAHGFNQAVVDAQVKIFRGIRITDH</sequence>
<dbReference type="SUPFAM" id="SSF53474">
    <property type="entry name" value="alpha/beta-Hydrolases"/>
    <property type="match status" value="1"/>
</dbReference>
<evidence type="ECO:0000256" key="3">
    <source>
        <dbReference type="ARBA" id="ARBA00021843"/>
    </source>
</evidence>
<feature type="signal peptide" evidence="7">
    <location>
        <begin position="1"/>
        <end position="29"/>
    </location>
</feature>
<organism evidence="9 10">
    <name type="scientific">Flavihumibacter petaseus NBRC 106054</name>
    <dbReference type="NCBI Taxonomy" id="1220578"/>
    <lineage>
        <taxon>Bacteria</taxon>
        <taxon>Pseudomonadati</taxon>
        <taxon>Bacteroidota</taxon>
        <taxon>Chitinophagia</taxon>
        <taxon>Chitinophagales</taxon>
        <taxon>Chitinophagaceae</taxon>
        <taxon>Flavihumibacter</taxon>
    </lineage>
</organism>
<gene>
    <name evidence="9" type="ORF">FPE01S_02_02420</name>
</gene>
<keyword evidence="7" id="KW-0732">Signal</keyword>
<name>A0A0E9N021_9BACT</name>
<accession>A0A0E9N021</accession>
<comment type="caution">
    <text evidence="9">The sequence shown here is derived from an EMBL/GenBank/DDBJ whole genome shotgun (WGS) entry which is preliminary data.</text>
</comment>
<evidence type="ECO:0000256" key="2">
    <source>
        <dbReference type="ARBA" id="ARBA00012568"/>
    </source>
</evidence>
<feature type="chain" id="PRO_5002430079" description="Proline iminopeptidase" evidence="7">
    <location>
        <begin position="30"/>
        <end position="354"/>
    </location>
</feature>
<evidence type="ECO:0000256" key="4">
    <source>
        <dbReference type="ARBA" id="ARBA00022490"/>
    </source>
</evidence>
<feature type="domain" description="Serine aminopeptidase S33" evidence="8">
    <location>
        <begin position="55"/>
        <end position="333"/>
    </location>
</feature>
<evidence type="ECO:0000256" key="6">
    <source>
        <dbReference type="ARBA" id="ARBA00029605"/>
    </source>
</evidence>
<evidence type="ECO:0000256" key="1">
    <source>
        <dbReference type="ARBA" id="ARBA00001585"/>
    </source>
</evidence>
<dbReference type="PANTHER" id="PTHR43722:SF1">
    <property type="entry name" value="PROLINE IMINOPEPTIDASE"/>
    <property type="match status" value="1"/>
</dbReference>
<dbReference type="AlphaFoldDB" id="A0A0E9N021"/>
<comment type="catalytic activity">
    <reaction evidence="1">
        <text>Release of N-terminal proline from a peptide.</text>
        <dbReference type="EC" id="3.4.11.5"/>
    </reaction>
</comment>
<protein>
    <recommendedName>
        <fullName evidence="3">Proline iminopeptidase</fullName>
        <ecNumber evidence="2">3.4.11.5</ecNumber>
    </recommendedName>
    <alternativeName>
        <fullName evidence="6">Prolyl aminopeptidase</fullName>
    </alternativeName>
</protein>
<dbReference type="STRING" id="1220578.FPE01S_02_02420"/>
<dbReference type="Pfam" id="PF12146">
    <property type="entry name" value="Hydrolase_4"/>
    <property type="match status" value="1"/>
</dbReference>